<keyword evidence="3" id="KW-1185">Reference proteome</keyword>
<name>A0AAW0ERC4_9TRYP</name>
<accession>A0AAW0ERC4</accession>
<dbReference type="AlphaFoldDB" id="A0AAW0ERC4"/>
<gene>
    <name evidence="2" type="ORF">NESM_000613300</name>
</gene>
<feature type="region of interest" description="Disordered" evidence="1">
    <location>
        <begin position="1"/>
        <end position="73"/>
    </location>
</feature>
<dbReference type="EMBL" id="JAECZO010000084">
    <property type="protein sequence ID" value="KAK7196735.1"/>
    <property type="molecule type" value="Genomic_DNA"/>
</dbReference>
<evidence type="ECO:0000313" key="3">
    <source>
        <dbReference type="Proteomes" id="UP001430356"/>
    </source>
</evidence>
<proteinExistence type="predicted"/>
<protein>
    <submittedName>
        <fullName evidence="2">Uncharacterized protein</fullName>
    </submittedName>
</protein>
<feature type="compositionally biased region" description="Low complexity" evidence="1">
    <location>
        <begin position="14"/>
        <end position="37"/>
    </location>
</feature>
<evidence type="ECO:0000313" key="2">
    <source>
        <dbReference type="EMBL" id="KAK7196735.1"/>
    </source>
</evidence>
<comment type="caution">
    <text evidence="2">The sequence shown here is derived from an EMBL/GenBank/DDBJ whole genome shotgun (WGS) entry which is preliminary data.</text>
</comment>
<organism evidence="2 3">
    <name type="scientific">Novymonas esmeraldas</name>
    <dbReference type="NCBI Taxonomy" id="1808958"/>
    <lineage>
        <taxon>Eukaryota</taxon>
        <taxon>Discoba</taxon>
        <taxon>Euglenozoa</taxon>
        <taxon>Kinetoplastea</taxon>
        <taxon>Metakinetoplastina</taxon>
        <taxon>Trypanosomatida</taxon>
        <taxon>Trypanosomatidae</taxon>
        <taxon>Novymonas</taxon>
    </lineage>
</organism>
<evidence type="ECO:0000256" key="1">
    <source>
        <dbReference type="SAM" id="MobiDB-lite"/>
    </source>
</evidence>
<reference evidence="2 3" key="1">
    <citation type="journal article" date="2021" name="MBio">
        <title>A New Model Trypanosomatid, Novymonas esmeraldas: Genomic Perception of Its 'Candidatus Pandoraea novymonadis' Endosymbiont.</title>
        <authorList>
            <person name="Zakharova A."/>
            <person name="Saura A."/>
            <person name="Butenko A."/>
            <person name="Podesvova L."/>
            <person name="Warmusova S."/>
            <person name="Kostygov A.Y."/>
            <person name="Nenarokova A."/>
            <person name="Lukes J."/>
            <person name="Opperdoes F.R."/>
            <person name="Yurchenko V."/>
        </authorList>
    </citation>
    <scope>NUCLEOTIDE SEQUENCE [LARGE SCALE GENOMIC DNA]</scope>
    <source>
        <strain evidence="2 3">E262AT.01</strain>
    </source>
</reference>
<dbReference type="Proteomes" id="UP001430356">
    <property type="component" value="Unassembled WGS sequence"/>
</dbReference>
<sequence>MPGPEPSAPQRAGASVTSTAARRGASASAARRFASNSGHRGRPGAPRVGAAPTSSTGVAAPAVRSGQSSPAPAEATPACTSCCACLAASQDVLRAYAALLLNAKQLFLDDAVRHFRGDEAWVRVLHSLGWSDQRFSGEGGGATPAHADK</sequence>